<dbReference type="STRING" id="1028.SAMN05661096_02555"/>
<name>A0A1X7KC32_9BACT</name>
<organism evidence="8 9">
    <name type="scientific">Marivirga sericea</name>
    <dbReference type="NCBI Taxonomy" id="1028"/>
    <lineage>
        <taxon>Bacteria</taxon>
        <taxon>Pseudomonadati</taxon>
        <taxon>Bacteroidota</taxon>
        <taxon>Cytophagia</taxon>
        <taxon>Cytophagales</taxon>
        <taxon>Marivirgaceae</taxon>
        <taxon>Marivirga</taxon>
    </lineage>
</organism>
<accession>A0A1X7KC32</accession>
<evidence type="ECO:0000313" key="9">
    <source>
        <dbReference type="Proteomes" id="UP000193804"/>
    </source>
</evidence>
<evidence type="ECO:0000256" key="2">
    <source>
        <dbReference type="ARBA" id="ARBA00022630"/>
    </source>
</evidence>
<dbReference type="Gene3D" id="3.40.50.620">
    <property type="entry name" value="HUPs"/>
    <property type="match status" value="1"/>
</dbReference>
<keyword evidence="4 6" id="KW-0157">Chromophore</keyword>
<keyword evidence="3 5" id="KW-0274">FAD</keyword>
<dbReference type="GO" id="GO:0003677">
    <property type="term" value="F:DNA binding"/>
    <property type="evidence" value="ECO:0007669"/>
    <property type="project" value="TreeGrafter"/>
</dbReference>
<dbReference type="OrthoDB" id="9772484at2"/>
<feature type="binding site" evidence="5">
    <location>
        <position position="266"/>
    </location>
    <ligand>
        <name>FAD</name>
        <dbReference type="ChEBI" id="CHEBI:57692"/>
    </ligand>
</feature>
<dbReference type="Proteomes" id="UP000193804">
    <property type="component" value="Unassembled WGS sequence"/>
</dbReference>
<comment type="cofactor">
    <cofactor evidence="5">
        <name>FAD</name>
        <dbReference type="ChEBI" id="CHEBI:57692"/>
    </cofactor>
    <text evidence="5">Binds 1 FAD per subunit.</text>
</comment>
<dbReference type="Gene3D" id="1.25.40.80">
    <property type="match status" value="1"/>
</dbReference>
<dbReference type="InterPro" id="IPR036134">
    <property type="entry name" value="Crypto/Photolyase_FAD-like_sf"/>
</dbReference>
<dbReference type="PANTHER" id="PTHR11455">
    <property type="entry name" value="CRYPTOCHROME"/>
    <property type="match status" value="1"/>
</dbReference>
<feature type="binding site" evidence="5">
    <location>
        <position position="216"/>
    </location>
    <ligand>
        <name>FAD</name>
        <dbReference type="ChEBI" id="CHEBI:57692"/>
    </ligand>
</feature>
<evidence type="ECO:0000313" key="8">
    <source>
        <dbReference type="EMBL" id="SMG38620.1"/>
    </source>
</evidence>
<dbReference type="InterPro" id="IPR036155">
    <property type="entry name" value="Crypto/Photolyase_N_sf"/>
</dbReference>
<evidence type="ECO:0000256" key="6">
    <source>
        <dbReference type="RuleBase" id="RU004182"/>
    </source>
</evidence>
<keyword evidence="8" id="KW-0456">Lyase</keyword>
<dbReference type="GO" id="GO:0009416">
    <property type="term" value="P:response to light stimulus"/>
    <property type="evidence" value="ECO:0007669"/>
    <property type="project" value="TreeGrafter"/>
</dbReference>
<dbReference type="PRINTS" id="PR00147">
    <property type="entry name" value="DNAPHOTLYASE"/>
</dbReference>
<dbReference type="Pfam" id="PF00875">
    <property type="entry name" value="DNA_photolyase"/>
    <property type="match status" value="1"/>
</dbReference>
<dbReference type="Pfam" id="PF03441">
    <property type="entry name" value="FAD_binding_7"/>
    <property type="match status" value="1"/>
</dbReference>
<dbReference type="SUPFAM" id="SSF48173">
    <property type="entry name" value="Cryptochrome/photolyase FAD-binding domain"/>
    <property type="match status" value="1"/>
</dbReference>
<dbReference type="SUPFAM" id="SSF52425">
    <property type="entry name" value="Cryptochrome/photolyase, N-terminal domain"/>
    <property type="match status" value="1"/>
</dbReference>
<comment type="similarity">
    <text evidence="6">Belongs to the DNA photolyase family.</text>
</comment>
<evidence type="ECO:0000256" key="3">
    <source>
        <dbReference type="ARBA" id="ARBA00022827"/>
    </source>
</evidence>
<sequence length="489" mass="57861">MKKPITLVWLKRDLRLEDHAPLQKASELGLPAIIFYAWEPSLLKAPDYSNRHWNFISESLAEMNNQLITFNLRLLQIHAEVIDILKLLNEKYEIKYLLSHEETGLKITYDRDLQVKEYCSNLNIHWLEFQQFGLQRGRSNRQDWSKSWYGFMSEPIIQNDYNTLKTTEIGEDFPSFIVSDAHDLRIHREKEIAQTGGIQKANRYLNSFLQERHWTYNKNISKPTEARKSCSRLSPYLAYGNISMRFVYQSMRNAKGTGNKSALNNFASRLRWHCHFIQKFEMEMRYESENINIGYDSIRQNTNDVLYQAWEKGETGFPLVDACMRCVTETGYLNFRMRAMLVSFLAYHLWQPWKRGAIYLGRQFLDFEPGIHYPQFQMQSGVTGINTIRMYNPVKQSIEHDPKGKFIKDWIPELKNIPVTFIHEPWKLSFIEQNDLKFQLGKDYPRPIIDLEEAGKKARKVIWEMRKKPLVKMEARRILATHTVANRKP</sequence>
<dbReference type="InterPro" id="IPR002081">
    <property type="entry name" value="Cryptochrome/DNA_photolyase_1"/>
</dbReference>
<dbReference type="InterPro" id="IPR005101">
    <property type="entry name" value="Cryptochr/Photolyase_FAD-bd"/>
</dbReference>
<dbReference type="GO" id="GO:0071949">
    <property type="term" value="F:FAD binding"/>
    <property type="evidence" value="ECO:0007669"/>
    <property type="project" value="TreeGrafter"/>
</dbReference>
<dbReference type="GO" id="GO:0006139">
    <property type="term" value="P:nucleobase-containing compound metabolic process"/>
    <property type="evidence" value="ECO:0007669"/>
    <property type="project" value="UniProtKB-ARBA"/>
</dbReference>
<proteinExistence type="inferred from homology"/>
<keyword evidence="2 5" id="KW-0285">Flavoprotein</keyword>
<evidence type="ECO:0000256" key="4">
    <source>
        <dbReference type="ARBA" id="ARBA00022991"/>
    </source>
</evidence>
<protein>
    <submittedName>
        <fullName evidence="8">Deoxyribodipyrimidine photo-lyase</fullName>
    </submittedName>
</protein>
<keyword evidence="9" id="KW-1185">Reference proteome</keyword>
<evidence type="ECO:0000259" key="7">
    <source>
        <dbReference type="PROSITE" id="PS51645"/>
    </source>
</evidence>
<dbReference type="EMBL" id="FXAW01000005">
    <property type="protein sequence ID" value="SMG38620.1"/>
    <property type="molecule type" value="Genomic_DNA"/>
</dbReference>
<dbReference type="PANTHER" id="PTHR11455:SF9">
    <property type="entry name" value="CRYPTOCHROME CIRCADIAN CLOCK 5 ISOFORM X1"/>
    <property type="match status" value="1"/>
</dbReference>
<dbReference type="GO" id="GO:0006950">
    <property type="term" value="P:response to stress"/>
    <property type="evidence" value="ECO:0007669"/>
    <property type="project" value="UniProtKB-ARBA"/>
</dbReference>
<dbReference type="InterPro" id="IPR014729">
    <property type="entry name" value="Rossmann-like_a/b/a_fold"/>
</dbReference>
<evidence type="ECO:0000256" key="5">
    <source>
        <dbReference type="PIRSR" id="PIRSR602081-1"/>
    </source>
</evidence>
<comment type="cofactor">
    <cofactor evidence="1">
        <name>(6R)-5,10-methylene-5,6,7,8-tetrahydrofolate</name>
        <dbReference type="ChEBI" id="CHEBI:15636"/>
    </cofactor>
</comment>
<dbReference type="GO" id="GO:0003904">
    <property type="term" value="F:deoxyribodipyrimidine photo-lyase activity"/>
    <property type="evidence" value="ECO:0007669"/>
    <property type="project" value="TreeGrafter"/>
</dbReference>
<reference evidence="9" key="1">
    <citation type="submission" date="2017-04" db="EMBL/GenBank/DDBJ databases">
        <authorList>
            <person name="Varghese N."/>
            <person name="Submissions S."/>
        </authorList>
    </citation>
    <scope>NUCLEOTIDE SEQUENCE [LARGE SCALE GENOMIC DNA]</scope>
    <source>
        <strain evidence="9">DSM 4125</strain>
    </source>
</reference>
<dbReference type="RefSeq" id="WP_085517727.1">
    <property type="nucleotide sequence ID" value="NZ_FXAW01000005.1"/>
</dbReference>
<evidence type="ECO:0000256" key="1">
    <source>
        <dbReference type="ARBA" id="ARBA00001932"/>
    </source>
</evidence>
<dbReference type="Gene3D" id="1.10.579.10">
    <property type="entry name" value="DNA Cyclobutane Dipyrimidine Photolyase, subunit A, domain 3"/>
    <property type="match status" value="1"/>
</dbReference>
<dbReference type="AlphaFoldDB" id="A0A1X7KC32"/>
<feature type="domain" description="Photolyase/cryptochrome alpha/beta" evidence="7">
    <location>
        <begin position="4"/>
        <end position="134"/>
    </location>
</feature>
<dbReference type="InterPro" id="IPR018394">
    <property type="entry name" value="DNA_photolyase_1_CS_C"/>
</dbReference>
<dbReference type="InterPro" id="IPR006050">
    <property type="entry name" value="DNA_photolyase_N"/>
</dbReference>
<dbReference type="PROSITE" id="PS00394">
    <property type="entry name" value="DNA_PHOTOLYASES_1_1"/>
    <property type="match status" value="1"/>
</dbReference>
<dbReference type="PROSITE" id="PS51645">
    <property type="entry name" value="PHR_CRY_ALPHA_BETA"/>
    <property type="match status" value="1"/>
</dbReference>
<gene>
    <name evidence="8" type="ORF">SAMN05661096_02555</name>
</gene>